<evidence type="ECO:0000259" key="1">
    <source>
        <dbReference type="Pfam" id="PF23296"/>
    </source>
</evidence>
<proteinExistence type="predicted"/>
<name>A0A944DKJ8_PSEFL</name>
<dbReference type="EMBL" id="JAGGOB010000004">
    <property type="protein sequence ID" value="MBT2327425.1"/>
    <property type="molecule type" value="Genomic_DNA"/>
</dbReference>
<evidence type="ECO:0000313" key="3">
    <source>
        <dbReference type="Proteomes" id="UP000692896"/>
    </source>
</evidence>
<dbReference type="InterPro" id="IPR055507">
    <property type="entry name" value="DUF7079"/>
</dbReference>
<organism evidence="2 3">
    <name type="scientific">Pseudomonas fluorescens</name>
    <dbReference type="NCBI Taxonomy" id="294"/>
    <lineage>
        <taxon>Bacteria</taxon>
        <taxon>Pseudomonadati</taxon>
        <taxon>Pseudomonadota</taxon>
        <taxon>Gammaproteobacteria</taxon>
        <taxon>Pseudomonadales</taxon>
        <taxon>Pseudomonadaceae</taxon>
        <taxon>Pseudomonas</taxon>
    </lineage>
</organism>
<dbReference type="AlphaFoldDB" id="A0A944DKJ8"/>
<sequence length="116" mass="13265">MKAADPDRLKIWQALSSLFLDTEIDELTYDYIARVILETGYSPEVIHSILWNEVFPVLEANLRSVAGEWAGWTDEWLLEHLTINDQPEARKRSGSIAVEIARCWNHVATRLPPGYA</sequence>
<evidence type="ECO:0000313" key="2">
    <source>
        <dbReference type="EMBL" id="MBT2327425.1"/>
    </source>
</evidence>
<accession>A0A944DKJ8</accession>
<dbReference type="Pfam" id="PF23296">
    <property type="entry name" value="DUF7079"/>
    <property type="match status" value="1"/>
</dbReference>
<dbReference type="RefSeq" id="WP_214913316.1">
    <property type="nucleotide sequence ID" value="NZ_JAGGNX010000003.1"/>
</dbReference>
<gene>
    <name evidence="2" type="ORF">J7E47_01665</name>
</gene>
<reference evidence="2" key="1">
    <citation type="submission" date="2021-03" db="EMBL/GenBank/DDBJ databases">
        <title>Genomic analysis provides insights into the functional capacity of soil bacteria communities inhabiting an altitudinal gradient in the Atacama Desert.</title>
        <authorList>
            <person name="Gonzalez M."/>
            <person name="Maldonado J."/>
            <person name="Maza F."/>
            <person name="Hodar C."/>
            <person name="Cortes M."/>
            <person name="Palma R."/>
            <person name="Andreani C."/>
            <person name="Gaete A."/>
            <person name="Vasquez-Dean J."/>
            <person name="Acuna V."/>
            <person name="Aguado M."/>
            <person name="Mandakovic D."/>
            <person name="Latorre M."/>
            <person name="Orellana A."/>
            <person name="Gutierrez R."/>
            <person name="Montecino M."/>
            <person name="Allende M."/>
            <person name="Maass A."/>
            <person name="Cambiazo V."/>
        </authorList>
    </citation>
    <scope>NUCLEOTIDE SEQUENCE</scope>
    <source>
        <strain evidence="2">ISL-25</strain>
    </source>
</reference>
<comment type="caution">
    <text evidence="2">The sequence shown here is derived from an EMBL/GenBank/DDBJ whole genome shotgun (WGS) entry which is preliminary data.</text>
</comment>
<feature type="domain" description="DUF7079" evidence="1">
    <location>
        <begin position="7"/>
        <end position="100"/>
    </location>
</feature>
<dbReference type="Proteomes" id="UP000692896">
    <property type="component" value="Unassembled WGS sequence"/>
</dbReference>
<protein>
    <recommendedName>
        <fullName evidence="1">DUF7079 domain-containing protein</fullName>
    </recommendedName>
</protein>